<dbReference type="Proteomes" id="UP000005258">
    <property type="component" value="Plasmid pTM2"/>
</dbReference>
<evidence type="ECO:0000313" key="2">
    <source>
        <dbReference type="EMBL" id="AFK56155.1"/>
    </source>
</evidence>
<protein>
    <submittedName>
        <fullName evidence="2">Transmembrane protein</fullName>
    </submittedName>
</protein>
<dbReference type="KEGG" id="tmo:TMO_b0147"/>
<keyword evidence="2" id="KW-0614">Plasmid</keyword>
<organism evidence="2 3">
    <name type="scientific">Tistrella mobilis (strain KA081020-065)</name>
    <dbReference type="NCBI Taxonomy" id="1110502"/>
    <lineage>
        <taxon>Bacteria</taxon>
        <taxon>Pseudomonadati</taxon>
        <taxon>Pseudomonadota</taxon>
        <taxon>Alphaproteobacteria</taxon>
        <taxon>Geminicoccales</taxon>
        <taxon>Geminicoccaceae</taxon>
        <taxon>Tistrella</taxon>
    </lineage>
</organism>
<dbReference type="HOGENOM" id="CLU_093484_0_0_5"/>
<feature type="transmembrane region" description="Helical" evidence="1">
    <location>
        <begin position="78"/>
        <end position="96"/>
    </location>
</feature>
<reference evidence="2 3" key="1">
    <citation type="journal article" date="2012" name="J. Am. Chem. Soc.">
        <title>Bacterial biosynthesis and maturation of the didemnin anti-cancer agents.</title>
        <authorList>
            <person name="Xu Y."/>
            <person name="Kersten R.D."/>
            <person name="Nam S.J."/>
            <person name="Lu L."/>
            <person name="Al-Suwailem A.M."/>
            <person name="Zheng H."/>
            <person name="Fenical W."/>
            <person name="Dorrestein P.C."/>
            <person name="Moore B.S."/>
            <person name="Qian P.Y."/>
        </authorList>
    </citation>
    <scope>NUCLEOTIDE SEQUENCE [LARGE SCALE GENOMIC DNA]</scope>
    <source>
        <strain evidence="2 3">KA081020-065</strain>
    </source>
</reference>
<keyword evidence="3" id="KW-1185">Reference proteome</keyword>
<name>I3TTR7_TISMK</name>
<proteinExistence type="predicted"/>
<geneLocation type="plasmid" evidence="2 3">
    <name>pTM2</name>
</geneLocation>
<sequence length="203" mass="21149">MTTGSAGLPPAAQERWLRLYYFARAGFSAIWVLLALTAGQQSPGLAMALLILYPAWDAAANLVDGARNGGLRRNPTQTINAGVSAVTTLAVVIALQNGMNQVLAVFGAWAILSGLLQLGTAIRRWKGFGAQWAMVLSGAQSAVAGVLFISRAGLPAIPSITSVTGYATLGAVYFLISATWLTVADLRRRAAASSRPPASRPPA</sequence>
<dbReference type="AlphaFoldDB" id="I3TTR7"/>
<feature type="transmembrane region" description="Helical" evidence="1">
    <location>
        <begin position="21"/>
        <end position="39"/>
    </location>
</feature>
<feature type="transmembrane region" description="Helical" evidence="1">
    <location>
        <begin position="166"/>
        <end position="186"/>
    </location>
</feature>
<dbReference type="EMBL" id="CP003238">
    <property type="protein sequence ID" value="AFK56155.1"/>
    <property type="molecule type" value="Genomic_DNA"/>
</dbReference>
<keyword evidence="1" id="KW-0472">Membrane</keyword>
<feature type="transmembrane region" description="Helical" evidence="1">
    <location>
        <begin position="45"/>
        <end position="66"/>
    </location>
</feature>
<keyword evidence="1 2" id="KW-0812">Transmembrane</keyword>
<evidence type="ECO:0000256" key="1">
    <source>
        <dbReference type="SAM" id="Phobius"/>
    </source>
</evidence>
<dbReference type="RefSeq" id="WP_014752908.1">
    <property type="nucleotide sequence ID" value="NC_017966.1"/>
</dbReference>
<accession>I3TTR7</accession>
<evidence type="ECO:0000313" key="3">
    <source>
        <dbReference type="Proteomes" id="UP000005258"/>
    </source>
</evidence>
<feature type="transmembrane region" description="Helical" evidence="1">
    <location>
        <begin position="134"/>
        <end position="154"/>
    </location>
</feature>
<keyword evidence="1" id="KW-1133">Transmembrane helix</keyword>
<feature type="transmembrane region" description="Helical" evidence="1">
    <location>
        <begin position="102"/>
        <end position="122"/>
    </location>
</feature>
<dbReference type="PATRIC" id="fig|1110502.3.peg.4403"/>
<gene>
    <name evidence="2" type="ordered locus">TMO_b0147</name>
</gene>